<organism evidence="1 2">
    <name type="scientific">Lentilactobacillus terminaliae</name>
    <dbReference type="NCBI Taxonomy" id="3003483"/>
    <lineage>
        <taxon>Bacteria</taxon>
        <taxon>Bacillati</taxon>
        <taxon>Bacillota</taxon>
        <taxon>Bacilli</taxon>
        <taxon>Lactobacillales</taxon>
        <taxon>Lactobacillaceae</taxon>
        <taxon>Lentilactobacillus</taxon>
    </lineage>
</organism>
<dbReference type="Proteomes" id="UP001149860">
    <property type="component" value="Chromosome"/>
</dbReference>
<keyword evidence="2" id="KW-1185">Reference proteome</keyword>
<dbReference type="EC" id="2.7.7.3" evidence="1"/>
<reference evidence="1" key="1">
    <citation type="submission" date="2024-08" db="EMBL/GenBank/DDBJ databases">
        <title>Lentilactobacillus sp. nov., isolated from tree bark.</title>
        <authorList>
            <person name="Phuengjayaem S."/>
            <person name="Tanasupawat S."/>
        </authorList>
    </citation>
    <scope>NUCLEOTIDE SEQUENCE</scope>
    <source>
        <strain evidence="1">SPB1-3</strain>
    </source>
</reference>
<evidence type="ECO:0000313" key="1">
    <source>
        <dbReference type="EMBL" id="XFD39318.1"/>
    </source>
</evidence>
<sequence length="158" mass="17267">MKTAVYAGSFDPITLGHVDVIERAAKLFDKVLVVVGINTSKQAMFSSDDRRAMIEEALETIPNVEVLQSDELTVRFAQNHDASFLVRGVRGSGDIESEMAIADLNQQLAEGVQTVFLPTSSQYRSLSSSMIKEIAKFHGDVTKMVPSNVAKALSTKFN</sequence>
<dbReference type="EMBL" id="CP168151">
    <property type="protein sequence ID" value="XFD39318.1"/>
    <property type="molecule type" value="Genomic_DNA"/>
</dbReference>
<keyword evidence="1" id="KW-0808">Transferase</keyword>
<keyword evidence="1" id="KW-0548">Nucleotidyltransferase</keyword>
<accession>A0ACD5DDS8</accession>
<evidence type="ECO:0000313" key="2">
    <source>
        <dbReference type="Proteomes" id="UP001149860"/>
    </source>
</evidence>
<name>A0ACD5DDS8_9LACO</name>
<gene>
    <name evidence="1" type="primary">coaD</name>
    <name evidence="1" type="ORF">O0236_007805</name>
</gene>
<proteinExistence type="predicted"/>
<protein>
    <submittedName>
        <fullName evidence="1">Pantetheine-phosphate adenylyltransferase</fullName>
        <ecNumber evidence="1">2.7.7.3</ecNumber>
    </submittedName>
</protein>